<sequence>MTTLAALGEVITERKFAYLLVVDYERNTRVWISAAIVTISRLLTFLLTVAVMLEFYSSTTMIIVSTVVVAVFVLLLADMYRRNQVRLRELRSGTMEASTLNTLSVKFQLTENVRVMKVSAASNRSSFLEIIPDLSLVITYCILHKKKSAVVAKERLK</sequence>
<protein>
    <submittedName>
        <fullName evidence="3">Uncharacterized protein</fullName>
    </submittedName>
</protein>
<dbReference type="OrthoDB" id="5877454at2759"/>
<dbReference type="PANTHER" id="PTHR23128:SF132">
    <property type="entry name" value="SERPENTINE RECEPTOR, CLASS E (EPSILON)-RELATED"/>
    <property type="match status" value="1"/>
</dbReference>
<dbReference type="InterPro" id="IPR004151">
    <property type="entry name" value="7TM_GPCR_serpentine_rcpt_Sre"/>
</dbReference>
<keyword evidence="4" id="KW-1185">Reference proteome</keyword>
<keyword evidence="2" id="KW-0812">Transmembrane</keyword>
<reference evidence="3 4" key="1">
    <citation type="submission" date="2014-03" db="EMBL/GenBank/DDBJ databases">
        <title>Draft genome of the hookworm Oesophagostomum dentatum.</title>
        <authorList>
            <person name="Mitreva M."/>
        </authorList>
    </citation>
    <scope>NUCLEOTIDE SEQUENCE [LARGE SCALE GENOMIC DNA]</scope>
    <source>
        <strain evidence="3 4">OD-Hann</strain>
    </source>
</reference>
<evidence type="ECO:0000256" key="2">
    <source>
        <dbReference type="SAM" id="Phobius"/>
    </source>
</evidence>
<evidence type="ECO:0000313" key="3">
    <source>
        <dbReference type="EMBL" id="KHJ99238.1"/>
    </source>
</evidence>
<feature type="transmembrane region" description="Helical" evidence="2">
    <location>
        <begin position="30"/>
        <end position="53"/>
    </location>
</feature>
<dbReference type="Pfam" id="PF03125">
    <property type="entry name" value="Sre"/>
    <property type="match status" value="1"/>
</dbReference>
<dbReference type="EMBL" id="KN549233">
    <property type="protein sequence ID" value="KHJ99238.1"/>
    <property type="molecule type" value="Genomic_DNA"/>
</dbReference>
<name>A0A0B1TNY0_OESDE</name>
<dbReference type="AlphaFoldDB" id="A0A0B1TNY0"/>
<dbReference type="Proteomes" id="UP000053660">
    <property type="component" value="Unassembled WGS sequence"/>
</dbReference>
<organism evidence="3 4">
    <name type="scientific">Oesophagostomum dentatum</name>
    <name type="common">Nodular worm</name>
    <dbReference type="NCBI Taxonomy" id="61180"/>
    <lineage>
        <taxon>Eukaryota</taxon>
        <taxon>Metazoa</taxon>
        <taxon>Ecdysozoa</taxon>
        <taxon>Nematoda</taxon>
        <taxon>Chromadorea</taxon>
        <taxon>Rhabditida</taxon>
        <taxon>Rhabditina</taxon>
        <taxon>Rhabditomorpha</taxon>
        <taxon>Strongyloidea</taxon>
        <taxon>Strongylidae</taxon>
        <taxon>Oesophagostomum</taxon>
    </lineage>
</organism>
<proteinExistence type="inferred from homology"/>
<evidence type="ECO:0000313" key="4">
    <source>
        <dbReference type="Proteomes" id="UP000053660"/>
    </source>
</evidence>
<gene>
    <name evidence="3" type="ORF">OESDEN_00780</name>
</gene>
<dbReference type="GO" id="GO:0016020">
    <property type="term" value="C:membrane"/>
    <property type="evidence" value="ECO:0007669"/>
    <property type="project" value="InterPro"/>
</dbReference>
<feature type="transmembrane region" description="Helical" evidence="2">
    <location>
        <begin position="59"/>
        <end position="80"/>
    </location>
</feature>
<accession>A0A0B1TNY0</accession>
<dbReference type="GO" id="GO:0007606">
    <property type="term" value="P:sensory perception of chemical stimulus"/>
    <property type="evidence" value="ECO:0007669"/>
    <property type="project" value="InterPro"/>
</dbReference>
<keyword evidence="2" id="KW-1133">Transmembrane helix</keyword>
<dbReference type="PANTHER" id="PTHR23128">
    <property type="entry name" value="SERPENTINE RECEPTOR, CLASS E (EPSILON)-RELATED"/>
    <property type="match status" value="1"/>
</dbReference>
<evidence type="ECO:0000256" key="1">
    <source>
        <dbReference type="ARBA" id="ARBA00006803"/>
    </source>
</evidence>
<keyword evidence="2" id="KW-0472">Membrane</keyword>
<comment type="similarity">
    <text evidence="1">Belongs to the nematode receptor-like protein sre family.</text>
</comment>